<feature type="domain" description="Tyr recombinase" evidence="2">
    <location>
        <begin position="1"/>
        <end position="145"/>
    </location>
</feature>
<evidence type="ECO:0000256" key="1">
    <source>
        <dbReference type="ARBA" id="ARBA00023172"/>
    </source>
</evidence>
<evidence type="ECO:0000313" key="4">
    <source>
        <dbReference type="Proteomes" id="UP000638648"/>
    </source>
</evidence>
<keyword evidence="1" id="KW-0233">DNA recombination</keyword>
<evidence type="ECO:0000259" key="2">
    <source>
        <dbReference type="PROSITE" id="PS51898"/>
    </source>
</evidence>
<dbReference type="Proteomes" id="UP000638648">
    <property type="component" value="Unassembled WGS sequence"/>
</dbReference>
<organism evidence="3 4">
    <name type="scientific">Actinopolymorpha pittospori</name>
    <dbReference type="NCBI Taxonomy" id="648752"/>
    <lineage>
        <taxon>Bacteria</taxon>
        <taxon>Bacillati</taxon>
        <taxon>Actinomycetota</taxon>
        <taxon>Actinomycetes</taxon>
        <taxon>Propionibacteriales</taxon>
        <taxon>Actinopolymorphaceae</taxon>
        <taxon>Actinopolymorpha</taxon>
    </lineage>
</organism>
<dbReference type="EMBL" id="JADBEM010000001">
    <property type="protein sequence ID" value="MBE1612126.1"/>
    <property type="molecule type" value="Genomic_DNA"/>
</dbReference>
<protein>
    <submittedName>
        <fullName evidence="3">Integrase</fullName>
    </submittedName>
</protein>
<keyword evidence="4" id="KW-1185">Reference proteome</keyword>
<sequence>MGPRVSELVSARVEHVSFAATPCTMQVQRKRGAWAVVPLASATCDRLTTYLAGRTEGPLLLDAAGEALDRFDVVRITQRLARRGGLRSPDKVTPHVLRATAITSLLDSGAPLAEVQRWAGHARPETTQAYWERSNAVERDAALASRLAAMLDEPRPVCGGRG</sequence>
<accession>A0A927N3S2</accession>
<evidence type="ECO:0000313" key="3">
    <source>
        <dbReference type="EMBL" id="MBE1612126.1"/>
    </source>
</evidence>
<dbReference type="InterPro" id="IPR050090">
    <property type="entry name" value="Tyrosine_recombinase_XerCD"/>
</dbReference>
<dbReference type="PROSITE" id="PS51898">
    <property type="entry name" value="TYR_RECOMBINASE"/>
    <property type="match status" value="1"/>
</dbReference>
<reference evidence="3" key="1">
    <citation type="submission" date="2020-10" db="EMBL/GenBank/DDBJ databases">
        <title>Sequencing the genomes of 1000 actinobacteria strains.</title>
        <authorList>
            <person name="Klenk H.-P."/>
        </authorList>
    </citation>
    <scope>NUCLEOTIDE SEQUENCE</scope>
    <source>
        <strain evidence="3">DSM 45354</strain>
    </source>
</reference>
<dbReference type="InterPro" id="IPR013762">
    <property type="entry name" value="Integrase-like_cat_sf"/>
</dbReference>
<dbReference type="InterPro" id="IPR011010">
    <property type="entry name" value="DNA_brk_join_enz"/>
</dbReference>
<dbReference type="Pfam" id="PF00589">
    <property type="entry name" value="Phage_integrase"/>
    <property type="match status" value="1"/>
</dbReference>
<dbReference type="SUPFAM" id="SSF56349">
    <property type="entry name" value="DNA breaking-rejoining enzymes"/>
    <property type="match status" value="1"/>
</dbReference>
<dbReference type="Gene3D" id="1.10.443.10">
    <property type="entry name" value="Intergrase catalytic core"/>
    <property type="match status" value="1"/>
</dbReference>
<name>A0A927N3S2_9ACTN</name>
<comment type="caution">
    <text evidence="3">The sequence shown here is derived from an EMBL/GenBank/DDBJ whole genome shotgun (WGS) entry which is preliminary data.</text>
</comment>
<gene>
    <name evidence="3" type="ORF">HEB94_008974</name>
</gene>
<dbReference type="CDD" id="cd00397">
    <property type="entry name" value="DNA_BRE_C"/>
    <property type="match status" value="1"/>
</dbReference>
<dbReference type="InterPro" id="IPR002104">
    <property type="entry name" value="Integrase_catalytic"/>
</dbReference>
<dbReference type="GO" id="GO:0015074">
    <property type="term" value="P:DNA integration"/>
    <property type="evidence" value="ECO:0007669"/>
    <property type="project" value="InterPro"/>
</dbReference>
<dbReference type="GO" id="GO:0003677">
    <property type="term" value="F:DNA binding"/>
    <property type="evidence" value="ECO:0007669"/>
    <property type="project" value="InterPro"/>
</dbReference>
<dbReference type="PANTHER" id="PTHR30349:SF81">
    <property type="entry name" value="TYROSINE RECOMBINASE XERC"/>
    <property type="match status" value="1"/>
</dbReference>
<dbReference type="AlphaFoldDB" id="A0A927N3S2"/>
<proteinExistence type="predicted"/>
<dbReference type="GO" id="GO:0006310">
    <property type="term" value="P:DNA recombination"/>
    <property type="evidence" value="ECO:0007669"/>
    <property type="project" value="UniProtKB-KW"/>
</dbReference>
<dbReference type="PANTHER" id="PTHR30349">
    <property type="entry name" value="PHAGE INTEGRASE-RELATED"/>
    <property type="match status" value="1"/>
</dbReference>